<dbReference type="WBParaSite" id="TREG1_129550.1">
    <property type="protein sequence ID" value="TREG1_129550.1"/>
    <property type="gene ID" value="TREG1_129550"/>
</dbReference>
<name>A0AA85IYX3_TRIRE</name>
<reference evidence="3" key="2">
    <citation type="submission" date="2023-11" db="UniProtKB">
        <authorList>
            <consortium name="WormBaseParasite"/>
        </authorList>
    </citation>
    <scope>IDENTIFICATION</scope>
</reference>
<evidence type="ECO:0000313" key="2">
    <source>
        <dbReference type="Proteomes" id="UP000050795"/>
    </source>
</evidence>
<proteinExistence type="predicted"/>
<dbReference type="AlphaFoldDB" id="A0AA85IYX3"/>
<dbReference type="Proteomes" id="UP000050795">
    <property type="component" value="Unassembled WGS sequence"/>
</dbReference>
<feature type="signal peptide" evidence="1">
    <location>
        <begin position="1"/>
        <end position="22"/>
    </location>
</feature>
<organism evidence="2 3">
    <name type="scientific">Trichobilharzia regenti</name>
    <name type="common">Nasal bird schistosome</name>
    <dbReference type="NCBI Taxonomy" id="157069"/>
    <lineage>
        <taxon>Eukaryota</taxon>
        <taxon>Metazoa</taxon>
        <taxon>Spiralia</taxon>
        <taxon>Lophotrochozoa</taxon>
        <taxon>Platyhelminthes</taxon>
        <taxon>Trematoda</taxon>
        <taxon>Digenea</taxon>
        <taxon>Strigeidida</taxon>
        <taxon>Schistosomatoidea</taxon>
        <taxon>Schistosomatidae</taxon>
        <taxon>Trichobilharzia</taxon>
    </lineage>
</organism>
<evidence type="ECO:0000256" key="1">
    <source>
        <dbReference type="SAM" id="SignalP"/>
    </source>
</evidence>
<evidence type="ECO:0000313" key="3">
    <source>
        <dbReference type="WBParaSite" id="TREG1_129550.1"/>
    </source>
</evidence>
<feature type="chain" id="PRO_5041646615" evidence="1">
    <location>
        <begin position="23"/>
        <end position="131"/>
    </location>
</feature>
<accession>A0AA85IYX3</accession>
<keyword evidence="1" id="KW-0732">Signal</keyword>
<keyword evidence="2" id="KW-1185">Reference proteome</keyword>
<sequence>MRSQAFVVSLSLLLLCLTCVENTPSRYRHLTNTYQNNAAQYEESSFQVNIENIAEQTVDVFAKLETFLKAYEEWKQSEGFSFIKTVINDIPTIQALANSLPQIYPEYGDFNVTYEYDSEQLSQPTTDYPLY</sequence>
<reference evidence="2" key="1">
    <citation type="submission" date="2022-06" db="EMBL/GenBank/DDBJ databases">
        <authorList>
            <person name="Berger JAMES D."/>
            <person name="Berger JAMES D."/>
        </authorList>
    </citation>
    <scope>NUCLEOTIDE SEQUENCE [LARGE SCALE GENOMIC DNA]</scope>
</reference>
<protein>
    <submittedName>
        <fullName evidence="3">Secreted protein</fullName>
    </submittedName>
</protein>